<dbReference type="RefSeq" id="WP_180306816.1">
    <property type="nucleotide sequence ID" value="NZ_CP058952.1"/>
</dbReference>
<dbReference type="AlphaFoldDB" id="A0A7D5VC58"/>
<feature type="transmembrane region" description="Helical" evidence="2">
    <location>
        <begin position="25"/>
        <end position="45"/>
    </location>
</feature>
<keyword evidence="2" id="KW-1133">Transmembrane helix</keyword>
<evidence type="ECO:0000313" key="3">
    <source>
        <dbReference type="EMBL" id="QLI82740.1"/>
    </source>
</evidence>
<name>A0A7D5VC58_9NEIS</name>
<feature type="transmembrane region" description="Helical" evidence="2">
    <location>
        <begin position="90"/>
        <end position="107"/>
    </location>
</feature>
<keyword evidence="1" id="KW-0175">Coiled coil</keyword>
<feature type="transmembrane region" description="Helical" evidence="2">
    <location>
        <begin position="206"/>
        <end position="231"/>
    </location>
</feature>
<evidence type="ECO:0000256" key="1">
    <source>
        <dbReference type="SAM" id="Coils"/>
    </source>
</evidence>
<keyword evidence="2" id="KW-0472">Membrane</keyword>
<evidence type="ECO:0000313" key="4">
    <source>
        <dbReference type="Proteomes" id="UP000510822"/>
    </source>
</evidence>
<dbReference type="EMBL" id="CP058952">
    <property type="protein sequence ID" value="QLI82740.1"/>
    <property type="molecule type" value="Genomic_DNA"/>
</dbReference>
<organism evidence="3 4">
    <name type="scientific">Chitinibacter fontanus</name>
    <dbReference type="NCBI Taxonomy" id="1737446"/>
    <lineage>
        <taxon>Bacteria</taxon>
        <taxon>Pseudomonadati</taxon>
        <taxon>Pseudomonadota</taxon>
        <taxon>Betaproteobacteria</taxon>
        <taxon>Neisseriales</taxon>
        <taxon>Chitinibacteraceae</taxon>
        <taxon>Chitinibacter</taxon>
    </lineage>
</organism>
<proteinExistence type="predicted"/>
<sequence length="332" mass="36743">MSAVAYVFLTAICTALLTKLYALSALAHWGALLVWACLMLCNQVYGWQRPVAHFKVLLCGWLLATVQTHHSDVQLVQQAVGFGAQWMWTLLFWLVLLPLLLSSWTLVDYLAQVWRRQPVPKTLEHEPSIVLLQVALWLALIIVVAQWSLALALSSLQFLLLAALGFAIGLQVTGSEQARWPLTRLGACMALMAGSLAQLIPLKQLGVVGAMVWIVLVLGLIFSVFYLGWLLRGKPEDQPKADATSAEDPIINPLPPSAEMLAEEENSAAESARRRQLSLEERVAADLADEEARLLAQAEEIRQQTPEQRAEKLRAAIAQAQAQEAADKWTRE</sequence>
<dbReference type="KEGG" id="cfon:HZU75_15105"/>
<gene>
    <name evidence="3" type="ORF">HZU75_15105</name>
</gene>
<evidence type="ECO:0000256" key="2">
    <source>
        <dbReference type="SAM" id="Phobius"/>
    </source>
</evidence>
<feature type="transmembrane region" description="Helical" evidence="2">
    <location>
        <begin position="151"/>
        <end position="170"/>
    </location>
</feature>
<protein>
    <submittedName>
        <fullName evidence="3">Uncharacterized protein</fullName>
    </submittedName>
</protein>
<keyword evidence="2" id="KW-0812">Transmembrane</keyword>
<feature type="transmembrane region" description="Helical" evidence="2">
    <location>
        <begin position="182"/>
        <end position="200"/>
    </location>
</feature>
<accession>A0A7D5VC58</accession>
<keyword evidence="4" id="KW-1185">Reference proteome</keyword>
<feature type="transmembrane region" description="Helical" evidence="2">
    <location>
        <begin position="128"/>
        <end position="145"/>
    </location>
</feature>
<feature type="coiled-coil region" evidence="1">
    <location>
        <begin position="262"/>
        <end position="304"/>
    </location>
</feature>
<reference evidence="3 4" key="1">
    <citation type="journal article" date="2016" name="Int. J. Syst. Evol. Microbiol.">
        <title>Chitinibacter fontanus sp. nov., isolated from a spring.</title>
        <authorList>
            <person name="Sheu S.Y."/>
            <person name="Li Y.S."/>
            <person name="Young C.C."/>
            <person name="Chen W.M."/>
        </authorList>
    </citation>
    <scope>NUCLEOTIDE SEQUENCE [LARGE SCALE GENOMIC DNA]</scope>
    <source>
        <strain evidence="3 4">STM-7</strain>
    </source>
</reference>
<dbReference type="Proteomes" id="UP000510822">
    <property type="component" value="Chromosome"/>
</dbReference>